<evidence type="ECO:0000313" key="2">
    <source>
        <dbReference type="Proteomes" id="UP000075636"/>
    </source>
</evidence>
<comment type="caution">
    <text evidence="1">The sequence shown here is derived from an EMBL/GenBank/DDBJ whole genome shotgun (WGS) entry which is preliminary data.</text>
</comment>
<evidence type="ECO:0000313" key="1">
    <source>
        <dbReference type="EMBL" id="KXV47869.1"/>
    </source>
</evidence>
<dbReference type="EMBL" id="LHZR01000107">
    <property type="protein sequence ID" value="KXV47869.1"/>
    <property type="molecule type" value="Genomic_DNA"/>
</dbReference>
<accession>A0A149TIH6</accession>
<reference evidence="1 2" key="1">
    <citation type="submission" date="2015-06" db="EMBL/GenBank/DDBJ databases">
        <title>Improved classification and identification of acetic acid bacteria using matrix-assisted laser desorption/ionization time-of-flight mass spectrometry; Gluconobacter nephelii and Gluconobacter uchimurae are later heterotypic synonyms of Gluconobacter japonicus and Gluconobacter oxydans, respectively.</title>
        <authorList>
            <person name="Li L."/>
            <person name="Cleenwerck I."/>
            <person name="De Vuyst L."/>
            <person name="Vandamme P."/>
        </authorList>
    </citation>
    <scope>NUCLEOTIDE SEQUENCE [LARGE SCALE GENOMIC DNA]</scope>
    <source>
        <strain evidence="1 2">LMG 1768</strain>
    </source>
</reference>
<proteinExistence type="predicted"/>
<dbReference type="Pfam" id="PF04267">
    <property type="entry name" value="SoxD"/>
    <property type="match status" value="1"/>
</dbReference>
<dbReference type="RefSeq" id="WP_062108294.1">
    <property type="nucleotide sequence ID" value="NZ_LHZR01000107.1"/>
</dbReference>
<dbReference type="InterPro" id="IPR038561">
    <property type="entry name" value="SoxD_sf"/>
</dbReference>
<dbReference type="PATRIC" id="fig|318683.6.peg.659"/>
<organism evidence="1 2">
    <name type="scientific">Gluconobacter albidus</name>
    <dbReference type="NCBI Taxonomy" id="318683"/>
    <lineage>
        <taxon>Bacteria</taxon>
        <taxon>Pseudomonadati</taxon>
        <taxon>Pseudomonadota</taxon>
        <taxon>Alphaproteobacteria</taxon>
        <taxon>Acetobacterales</taxon>
        <taxon>Acetobacteraceae</taxon>
        <taxon>Gluconobacter</taxon>
    </lineage>
</organism>
<dbReference type="GO" id="GO:0046653">
    <property type="term" value="P:tetrahydrofolate metabolic process"/>
    <property type="evidence" value="ECO:0007669"/>
    <property type="project" value="InterPro"/>
</dbReference>
<dbReference type="InterPro" id="IPR006279">
    <property type="entry name" value="SoxD"/>
</dbReference>
<dbReference type="AlphaFoldDB" id="A0A149TIH6"/>
<protein>
    <submittedName>
        <fullName evidence="1">Sarcosine oxidase subunit delta</fullName>
    </submittedName>
</protein>
<dbReference type="GO" id="GO:0008115">
    <property type="term" value="F:sarcosine oxidase activity"/>
    <property type="evidence" value="ECO:0007669"/>
    <property type="project" value="InterPro"/>
</dbReference>
<sequence>MRLTCPHCGSRGLEEFSYRGDATVQRPALEAPEENWVAYVYLRDNPCGAHREFWYHGAGCRAWLVVERDTLTHVVHNVHAVCREETP</sequence>
<dbReference type="Gene3D" id="3.30.2270.10">
    <property type="entry name" value="Folate-binding superfamily"/>
    <property type="match status" value="1"/>
</dbReference>
<dbReference type="OrthoDB" id="7159274at2"/>
<dbReference type="Proteomes" id="UP000075636">
    <property type="component" value="Unassembled WGS sequence"/>
</dbReference>
<dbReference type="STRING" id="318683.A0U94_00275"/>
<name>A0A149TIH6_9PROT</name>
<gene>
    <name evidence="1" type="ORF">AD945_09300</name>
</gene>